<evidence type="ECO:0000256" key="2">
    <source>
        <dbReference type="ARBA" id="ARBA00023043"/>
    </source>
</evidence>
<dbReference type="Pfam" id="PF00023">
    <property type="entry name" value="Ank"/>
    <property type="match status" value="1"/>
</dbReference>
<protein>
    <submittedName>
        <fullName evidence="4">Ankyrin repeat domain-containing protein</fullName>
    </submittedName>
</protein>
<dbReference type="PANTHER" id="PTHR24198">
    <property type="entry name" value="ANKYRIN REPEAT AND PROTEIN KINASE DOMAIN-CONTAINING PROTEIN"/>
    <property type="match status" value="1"/>
</dbReference>
<name>A0AAP2DJD4_9BACT</name>
<dbReference type="SUPFAM" id="SSF48403">
    <property type="entry name" value="Ankyrin repeat"/>
    <property type="match status" value="1"/>
</dbReference>
<dbReference type="AlphaFoldDB" id="A0AAP2DJD4"/>
<gene>
    <name evidence="4" type="ORF">KK083_11185</name>
</gene>
<dbReference type="Proteomes" id="UP001319200">
    <property type="component" value="Unassembled WGS sequence"/>
</dbReference>
<evidence type="ECO:0000256" key="1">
    <source>
        <dbReference type="ARBA" id="ARBA00022737"/>
    </source>
</evidence>
<dbReference type="EMBL" id="JAHESF010000009">
    <property type="protein sequence ID" value="MBT1697443.1"/>
    <property type="molecule type" value="Genomic_DNA"/>
</dbReference>
<dbReference type="InterPro" id="IPR036770">
    <property type="entry name" value="Ankyrin_rpt-contain_sf"/>
</dbReference>
<dbReference type="Gene3D" id="1.25.40.20">
    <property type="entry name" value="Ankyrin repeat-containing domain"/>
    <property type="match status" value="2"/>
</dbReference>
<evidence type="ECO:0000313" key="4">
    <source>
        <dbReference type="EMBL" id="MBT1697443.1"/>
    </source>
</evidence>
<dbReference type="RefSeq" id="WP_254163313.1">
    <property type="nucleotide sequence ID" value="NZ_JAHESF010000009.1"/>
</dbReference>
<reference evidence="4 5" key="1">
    <citation type="submission" date="2021-05" db="EMBL/GenBank/DDBJ databases">
        <title>A Polyphasic approach of four new species of the genus Ohtaekwangia: Ohtaekwangia histidinii sp. nov., Ohtaekwangia cretensis sp. nov., Ohtaekwangia indiensis sp. nov., Ohtaekwangia reichenbachii sp. nov. from diverse environment.</title>
        <authorList>
            <person name="Octaviana S."/>
        </authorList>
    </citation>
    <scope>NUCLEOTIDE SEQUENCE [LARGE SCALE GENOMIC DNA]</scope>
    <source>
        <strain evidence="4 5">PWU4</strain>
    </source>
</reference>
<feature type="repeat" description="ANK" evidence="3">
    <location>
        <begin position="273"/>
        <end position="305"/>
    </location>
</feature>
<dbReference type="PANTHER" id="PTHR24198:SF165">
    <property type="entry name" value="ANKYRIN REPEAT-CONTAINING PROTEIN-RELATED"/>
    <property type="match status" value="1"/>
</dbReference>
<keyword evidence="2 3" id="KW-0040">ANK repeat</keyword>
<feature type="repeat" description="ANK" evidence="3">
    <location>
        <begin position="376"/>
        <end position="408"/>
    </location>
</feature>
<feature type="repeat" description="ANK" evidence="3">
    <location>
        <begin position="409"/>
        <end position="441"/>
    </location>
</feature>
<dbReference type="InterPro" id="IPR002110">
    <property type="entry name" value="Ankyrin_rpt"/>
</dbReference>
<keyword evidence="1" id="KW-0677">Repeat</keyword>
<feature type="repeat" description="ANK" evidence="3">
    <location>
        <begin position="306"/>
        <end position="335"/>
    </location>
</feature>
<dbReference type="PROSITE" id="PS50297">
    <property type="entry name" value="ANK_REP_REGION"/>
    <property type="match status" value="3"/>
</dbReference>
<accession>A0AAP2DJD4</accession>
<feature type="repeat" description="ANK" evidence="3">
    <location>
        <begin position="240"/>
        <end position="272"/>
    </location>
</feature>
<dbReference type="Pfam" id="PF12796">
    <property type="entry name" value="Ank_2"/>
    <property type="match status" value="2"/>
</dbReference>
<feature type="repeat" description="ANK" evidence="3">
    <location>
        <begin position="343"/>
        <end position="376"/>
    </location>
</feature>
<comment type="caution">
    <text evidence="4">The sequence shown here is derived from an EMBL/GenBank/DDBJ whole genome shotgun (WGS) entry which is preliminary data.</text>
</comment>
<sequence length="463" mass="51824">MNAFVIKAIYIVAIFMLLCLPAGVKAQSAIENFNKAKYALEDGNTSGCLIYLERCETQLKGSNVKIEALKAQCYAQTDDWVKAKIAFRNYYHMLDAADRGGETWEQMEELGREIDKGLEEKESAFRKEKEDEKEENLRQVEETIRQHEMLTAEKTNKINERNGGVLYRSAMATRDPNALALYKEGVGDAGGTNQVRLIEQELDKQKNPDKYLLPAVLDRNTTEAEYLISLGGNKDLKNSDGKSLLHLTVDTDDKATQEMLKQKGANLEARNSHDETPLLYALRMDRDELCHNLLDLGADPQATKRSGVTTLHYAVTFTNNADIAARLLKKGADANKPFVYNDTTMTPLYHAVYHRKNRQLVQTLLDGGARVDEGKEGWTPLMAAIVIHQPELVNVLLKNNAGVNKKGIHGWTALHFAARENQPDLVAALLKAGADKKIADEWGRTPKNVAYENDTHASLRALR</sequence>
<dbReference type="PROSITE" id="PS50088">
    <property type="entry name" value="ANK_REPEAT"/>
    <property type="match status" value="6"/>
</dbReference>
<evidence type="ECO:0000313" key="5">
    <source>
        <dbReference type="Proteomes" id="UP001319200"/>
    </source>
</evidence>
<proteinExistence type="predicted"/>
<dbReference type="SMART" id="SM00248">
    <property type="entry name" value="ANK"/>
    <property type="match status" value="6"/>
</dbReference>
<organism evidence="4 5">
    <name type="scientific">Chryseosolibacter histidini</name>
    <dbReference type="NCBI Taxonomy" id="2782349"/>
    <lineage>
        <taxon>Bacteria</taxon>
        <taxon>Pseudomonadati</taxon>
        <taxon>Bacteroidota</taxon>
        <taxon>Cytophagia</taxon>
        <taxon>Cytophagales</taxon>
        <taxon>Chryseotaleaceae</taxon>
        <taxon>Chryseosolibacter</taxon>
    </lineage>
</organism>
<evidence type="ECO:0000256" key="3">
    <source>
        <dbReference type="PROSITE-ProRule" id="PRU00023"/>
    </source>
</evidence>
<keyword evidence="5" id="KW-1185">Reference proteome</keyword>